<reference evidence="4 5" key="1">
    <citation type="journal article" date="2023" name="Microbiol. Spectr.">
        <title>Symbiosis of Carpenter Bees with Uncharacterized Lactic Acid Bacteria Showing NAD Auxotrophy.</title>
        <authorList>
            <person name="Kawasaki S."/>
            <person name="Ozawa K."/>
            <person name="Mori T."/>
            <person name="Yamamoto A."/>
            <person name="Ito M."/>
            <person name="Ohkuma M."/>
            <person name="Sakamoto M."/>
            <person name="Matsutani M."/>
        </authorList>
    </citation>
    <scope>NUCLEOTIDE SEQUENCE [LARGE SCALE GENOMIC DNA]</scope>
    <source>
        <strain evidence="4 5">Kim32-2</strain>
    </source>
</reference>
<evidence type="ECO:0000313" key="5">
    <source>
        <dbReference type="Proteomes" id="UP001321741"/>
    </source>
</evidence>
<dbReference type="InterPro" id="IPR027417">
    <property type="entry name" value="P-loop_NTPase"/>
</dbReference>
<dbReference type="EMBL" id="AP026803">
    <property type="protein sequence ID" value="BDR59763.1"/>
    <property type="molecule type" value="Genomic_DNA"/>
</dbReference>
<dbReference type="RefSeq" id="WP_317637494.1">
    <property type="nucleotide sequence ID" value="NZ_AP026803.1"/>
</dbReference>
<organism evidence="4 5">
    <name type="scientific">Lactobacillus xylocopicola</name>
    <dbReference type="NCBI Taxonomy" id="2976676"/>
    <lineage>
        <taxon>Bacteria</taxon>
        <taxon>Bacillati</taxon>
        <taxon>Bacillota</taxon>
        <taxon>Bacilli</taxon>
        <taxon>Lactobacillales</taxon>
        <taxon>Lactobacillaceae</taxon>
        <taxon>Lactobacillus</taxon>
    </lineage>
</organism>
<accession>A0ABN6SJC0</accession>
<proteinExistence type="predicted"/>
<dbReference type="InterPro" id="IPR017871">
    <property type="entry name" value="ABC_transporter-like_CS"/>
</dbReference>
<dbReference type="PANTHER" id="PTHR42798">
    <property type="entry name" value="LIPOPROTEIN-RELEASING SYSTEM ATP-BINDING PROTEIN LOLD"/>
    <property type="match status" value="1"/>
</dbReference>
<dbReference type="InterPro" id="IPR003439">
    <property type="entry name" value="ABC_transporter-like_ATP-bd"/>
</dbReference>
<dbReference type="SMART" id="SM00382">
    <property type="entry name" value="AAA"/>
    <property type="match status" value="1"/>
</dbReference>
<keyword evidence="2 4" id="KW-0067">ATP-binding</keyword>
<dbReference type="Proteomes" id="UP001321741">
    <property type="component" value="Chromosome"/>
</dbReference>
<evidence type="ECO:0000256" key="1">
    <source>
        <dbReference type="ARBA" id="ARBA00022741"/>
    </source>
</evidence>
<dbReference type="Pfam" id="PF00005">
    <property type="entry name" value="ABC_tran"/>
    <property type="match status" value="1"/>
</dbReference>
<keyword evidence="1" id="KW-0547">Nucleotide-binding</keyword>
<evidence type="ECO:0000313" key="4">
    <source>
        <dbReference type="EMBL" id="BDR59763.1"/>
    </source>
</evidence>
<gene>
    <name evidence="4" type="primary">yabE_1</name>
    <name evidence="4" type="ORF">KIM322_00240</name>
</gene>
<keyword evidence="5" id="KW-1185">Reference proteome</keyword>
<dbReference type="Gene3D" id="3.40.50.300">
    <property type="entry name" value="P-loop containing nucleotide triphosphate hydrolases"/>
    <property type="match status" value="1"/>
</dbReference>
<protein>
    <submittedName>
        <fullName evidence="4">ABC transporter ATP-binding protein</fullName>
    </submittedName>
</protein>
<dbReference type="PROSITE" id="PS00211">
    <property type="entry name" value="ABC_TRANSPORTER_1"/>
    <property type="match status" value="1"/>
</dbReference>
<dbReference type="InterPro" id="IPR003593">
    <property type="entry name" value="AAA+_ATPase"/>
</dbReference>
<dbReference type="GO" id="GO:0005524">
    <property type="term" value="F:ATP binding"/>
    <property type="evidence" value="ECO:0007669"/>
    <property type="project" value="UniProtKB-KW"/>
</dbReference>
<dbReference type="PANTHER" id="PTHR42798:SF4">
    <property type="entry name" value="ABC TRANSPORTER DOMAIN-CONTAINING PROTEIN"/>
    <property type="match status" value="1"/>
</dbReference>
<evidence type="ECO:0000259" key="3">
    <source>
        <dbReference type="PROSITE" id="PS50893"/>
    </source>
</evidence>
<feature type="domain" description="ABC transporter" evidence="3">
    <location>
        <begin position="5"/>
        <end position="215"/>
    </location>
</feature>
<sequence>MNNIIELKKVNKSYKGKKVLCDLNLKIESKKITTIYGSSGSGKSTLLNIIGLLDKLDTGQMMLFNEPAPKINSAKTRMLLKTKISYLFQNYALLNDQSIKRNLKLARIDTKESKASFEKRKLQLLDQLNIKADENVKIGLLSGGEQQRISFARCLLKPCELILCDEPTGSLDPENREIIFEALQFAKCKGKTVVMVSHDPYLIKNSDTSIDLLSLMDC</sequence>
<dbReference type="SUPFAM" id="SSF52540">
    <property type="entry name" value="P-loop containing nucleoside triphosphate hydrolases"/>
    <property type="match status" value="1"/>
</dbReference>
<dbReference type="PROSITE" id="PS50893">
    <property type="entry name" value="ABC_TRANSPORTER_2"/>
    <property type="match status" value="1"/>
</dbReference>
<name>A0ABN6SJC0_9LACO</name>
<evidence type="ECO:0000256" key="2">
    <source>
        <dbReference type="ARBA" id="ARBA00022840"/>
    </source>
</evidence>